<dbReference type="OrthoDB" id="203279at2759"/>
<evidence type="ECO:0000256" key="4">
    <source>
        <dbReference type="ARBA" id="ARBA00023242"/>
    </source>
</evidence>
<dbReference type="PANTHER" id="PTHR12434">
    <property type="entry name" value="MEDIATOR OF RNA POLYMERASE II TRANSCRIPTION SUBUNIT 22"/>
    <property type="match status" value="1"/>
</dbReference>
<dbReference type="Pfam" id="PF06179">
    <property type="entry name" value="Med22"/>
    <property type="match status" value="1"/>
</dbReference>
<dbReference type="EMBL" id="DF237414">
    <property type="protein sequence ID" value="GAQ88857.1"/>
    <property type="molecule type" value="Genomic_DNA"/>
</dbReference>
<dbReference type="Proteomes" id="UP000054558">
    <property type="component" value="Unassembled WGS sequence"/>
</dbReference>
<dbReference type="GO" id="GO:0003712">
    <property type="term" value="F:transcription coregulator activity"/>
    <property type="evidence" value="ECO:0007669"/>
    <property type="project" value="InterPro"/>
</dbReference>
<sequence>MAQPTGKAQIGAGALGTSTLQAALQKQRNLQQRVDSDLNSLVENFSNMVAACKVQDQTRNTQEAFQIDVHVAKITQAAESLLDVVSELKQSAIFSNFEARNDQVAANNLKYEEKAASDAKTVERLRIVIEEAHTLSQSRRRENHVLNRELQIVRDAG</sequence>
<dbReference type="InterPro" id="IPR009332">
    <property type="entry name" value="Med22"/>
</dbReference>
<proteinExistence type="predicted"/>
<evidence type="ECO:0000256" key="2">
    <source>
        <dbReference type="ARBA" id="ARBA00023015"/>
    </source>
</evidence>
<gene>
    <name evidence="5" type="ORF">KFL_004650020</name>
</gene>
<keyword evidence="6" id="KW-1185">Reference proteome</keyword>
<evidence type="ECO:0000313" key="6">
    <source>
        <dbReference type="Proteomes" id="UP000054558"/>
    </source>
</evidence>
<dbReference type="AlphaFoldDB" id="A0A1Y1IJQ2"/>
<protein>
    <submittedName>
        <fullName evidence="5">Surfeit locus protein 5 subunit 22 of Mediator complex][table7</fullName>
    </submittedName>
</protein>
<comment type="subcellular location">
    <subcellularLocation>
        <location evidence="1">Nucleus</location>
    </subcellularLocation>
</comment>
<evidence type="ECO:0000256" key="1">
    <source>
        <dbReference type="ARBA" id="ARBA00004123"/>
    </source>
</evidence>
<organism evidence="5 6">
    <name type="scientific">Klebsormidium nitens</name>
    <name type="common">Green alga</name>
    <name type="synonym">Ulothrix nitens</name>
    <dbReference type="NCBI Taxonomy" id="105231"/>
    <lineage>
        <taxon>Eukaryota</taxon>
        <taxon>Viridiplantae</taxon>
        <taxon>Streptophyta</taxon>
        <taxon>Klebsormidiophyceae</taxon>
        <taxon>Klebsormidiales</taxon>
        <taxon>Klebsormidiaceae</taxon>
        <taxon>Klebsormidium</taxon>
    </lineage>
</organism>
<name>A0A1Y1IJQ2_KLENI</name>
<evidence type="ECO:0000313" key="5">
    <source>
        <dbReference type="EMBL" id="GAQ88857.1"/>
    </source>
</evidence>
<dbReference type="OMA" id="ACENITR"/>
<keyword evidence="3" id="KW-0804">Transcription</keyword>
<dbReference type="GO" id="GO:0016592">
    <property type="term" value="C:mediator complex"/>
    <property type="evidence" value="ECO:0000318"/>
    <property type="project" value="GO_Central"/>
</dbReference>
<dbReference type="GO" id="GO:0006357">
    <property type="term" value="P:regulation of transcription by RNA polymerase II"/>
    <property type="evidence" value="ECO:0007669"/>
    <property type="project" value="InterPro"/>
</dbReference>
<keyword evidence="4" id="KW-0539">Nucleus</keyword>
<evidence type="ECO:0000256" key="3">
    <source>
        <dbReference type="ARBA" id="ARBA00023163"/>
    </source>
</evidence>
<keyword evidence="2" id="KW-0805">Transcription regulation</keyword>
<reference evidence="5 6" key="1">
    <citation type="journal article" date="2014" name="Nat. Commun.">
        <title>Klebsormidium flaccidum genome reveals primary factors for plant terrestrial adaptation.</title>
        <authorList>
            <person name="Hori K."/>
            <person name="Maruyama F."/>
            <person name="Fujisawa T."/>
            <person name="Togashi T."/>
            <person name="Yamamoto N."/>
            <person name="Seo M."/>
            <person name="Sato S."/>
            <person name="Yamada T."/>
            <person name="Mori H."/>
            <person name="Tajima N."/>
            <person name="Moriyama T."/>
            <person name="Ikeuchi M."/>
            <person name="Watanabe M."/>
            <person name="Wada H."/>
            <person name="Kobayashi K."/>
            <person name="Saito M."/>
            <person name="Masuda T."/>
            <person name="Sasaki-Sekimoto Y."/>
            <person name="Mashiguchi K."/>
            <person name="Awai K."/>
            <person name="Shimojima M."/>
            <person name="Masuda S."/>
            <person name="Iwai M."/>
            <person name="Nobusawa T."/>
            <person name="Narise T."/>
            <person name="Kondo S."/>
            <person name="Saito H."/>
            <person name="Sato R."/>
            <person name="Murakawa M."/>
            <person name="Ihara Y."/>
            <person name="Oshima-Yamada Y."/>
            <person name="Ohtaka K."/>
            <person name="Satoh M."/>
            <person name="Sonobe K."/>
            <person name="Ishii M."/>
            <person name="Ohtani R."/>
            <person name="Kanamori-Sato M."/>
            <person name="Honoki R."/>
            <person name="Miyazaki D."/>
            <person name="Mochizuki H."/>
            <person name="Umetsu J."/>
            <person name="Higashi K."/>
            <person name="Shibata D."/>
            <person name="Kamiya Y."/>
            <person name="Sato N."/>
            <person name="Nakamura Y."/>
            <person name="Tabata S."/>
            <person name="Ida S."/>
            <person name="Kurokawa K."/>
            <person name="Ohta H."/>
        </authorList>
    </citation>
    <scope>NUCLEOTIDE SEQUENCE [LARGE SCALE GENOMIC DNA]</scope>
    <source>
        <strain evidence="5 6">NIES-2285</strain>
    </source>
</reference>
<dbReference type="STRING" id="105231.A0A1Y1IJQ2"/>
<accession>A0A1Y1IJQ2</accession>
<dbReference type="PANTHER" id="PTHR12434:SF6">
    <property type="entry name" value="MEDIATOR OF RNA POLYMERASE II TRANSCRIPTION SUBUNIT 22"/>
    <property type="match status" value="1"/>
</dbReference>